<evidence type="ECO:0000313" key="2">
    <source>
        <dbReference type="EMBL" id="CAD7081801.1"/>
    </source>
</evidence>
<proteinExistence type="predicted"/>
<keyword evidence="3" id="KW-1185">Reference proteome</keyword>
<dbReference type="Gene3D" id="3.90.1150.10">
    <property type="entry name" value="Aspartate Aminotransferase, domain 1"/>
    <property type="match status" value="1"/>
</dbReference>
<dbReference type="InParanoid" id="A0A7R8YQE5"/>
<feature type="domain" description="Aminotransferase class I/classII large" evidence="1">
    <location>
        <begin position="30"/>
        <end position="409"/>
    </location>
</feature>
<dbReference type="InterPro" id="IPR015424">
    <property type="entry name" value="PyrdxlP-dep_Trfase"/>
</dbReference>
<dbReference type="Pfam" id="PF00155">
    <property type="entry name" value="Aminotran_1_2"/>
    <property type="match status" value="1"/>
</dbReference>
<dbReference type="InterPro" id="IPR015422">
    <property type="entry name" value="PyrdxlP-dep_Trfase_small"/>
</dbReference>
<evidence type="ECO:0000259" key="1">
    <source>
        <dbReference type="Pfam" id="PF00155"/>
    </source>
</evidence>
<protein>
    <recommendedName>
        <fullName evidence="1">Aminotransferase class I/classII large domain-containing protein</fullName>
    </recommendedName>
</protein>
<evidence type="ECO:0000313" key="3">
    <source>
        <dbReference type="Proteomes" id="UP000594454"/>
    </source>
</evidence>
<gene>
    <name evidence="2" type="ORF">HERILL_LOCUS4890</name>
</gene>
<dbReference type="GO" id="GO:0030170">
    <property type="term" value="F:pyridoxal phosphate binding"/>
    <property type="evidence" value="ECO:0007669"/>
    <property type="project" value="InterPro"/>
</dbReference>
<sequence>MTTNSGFVTRKELALRHLFDKSNWNVYDKKVVNLSVGAPGPDLLHKCCELFEEATSHRMDIELKTNSFLFQYGPAPGSYEVRMELASFLSNAYSDKVHSEDIVVTCGASHGMHIILSTLIDMAGFVFVDEVTYMIALDVFRQFSNMKIIPVSLTKNGVNIFELRKLLSQHQFKSNTKLFWGMYYAIPTYHNPTGILFSDEICKELITLAKEFDILVACDDVYNLLYYKNSPPKRLYAFDSFTAEDYRGNVISNGTFSKIIAPGIRLGWMECPPRCVEILKASGILQSGGCTNNYVAGVVASSLQLGLAQEHITYMSTKYKERMLSVCAVLHSKLPLNCTFMEPAGGYFIWIELPKHLDAVEFNEFCVEKYKVYVIPGERFSVHGRFRNCFRISIAFHTKEVLVDAIEKLCKALEEFCCISK</sequence>
<dbReference type="Gene3D" id="3.40.640.10">
    <property type="entry name" value="Type I PLP-dependent aspartate aminotransferase-like (Major domain)"/>
    <property type="match status" value="1"/>
</dbReference>
<dbReference type="PANTHER" id="PTHR42858">
    <property type="entry name" value="AMINOTRANSFERASE"/>
    <property type="match status" value="1"/>
</dbReference>
<dbReference type="GO" id="GO:0047536">
    <property type="term" value="F:2-aminoadipate transaminase activity"/>
    <property type="evidence" value="ECO:0007669"/>
    <property type="project" value="TreeGrafter"/>
</dbReference>
<dbReference type="CDD" id="cd00609">
    <property type="entry name" value="AAT_like"/>
    <property type="match status" value="1"/>
</dbReference>
<dbReference type="AlphaFoldDB" id="A0A7R8YQE5"/>
<dbReference type="Proteomes" id="UP000594454">
    <property type="component" value="Chromosome 2"/>
</dbReference>
<dbReference type="InterPro" id="IPR015421">
    <property type="entry name" value="PyrdxlP-dep_Trfase_major"/>
</dbReference>
<dbReference type="EMBL" id="LR899010">
    <property type="protein sequence ID" value="CAD7081801.1"/>
    <property type="molecule type" value="Genomic_DNA"/>
</dbReference>
<reference evidence="2 3" key="1">
    <citation type="submission" date="2020-11" db="EMBL/GenBank/DDBJ databases">
        <authorList>
            <person name="Wallbank WR R."/>
            <person name="Pardo Diaz C."/>
            <person name="Kozak K."/>
            <person name="Martin S."/>
            <person name="Jiggins C."/>
            <person name="Moest M."/>
            <person name="Warren A I."/>
            <person name="Generalovic N T."/>
            <person name="Byers J.R.P. K."/>
            <person name="Montejo-Kovacevich G."/>
            <person name="Yen C E."/>
        </authorList>
    </citation>
    <scope>NUCLEOTIDE SEQUENCE [LARGE SCALE GENOMIC DNA]</scope>
</reference>
<dbReference type="OMA" id="MIALDSM"/>
<dbReference type="InterPro" id="IPR004839">
    <property type="entry name" value="Aminotransferase_I/II_large"/>
</dbReference>
<dbReference type="OrthoDB" id="7042322at2759"/>
<name>A0A7R8YQE5_HERIL</name>
<dbReference type="PANTHER" id="PTHR42858:SF1">
    <property type="entry name" value="LD15494P"/>
    <property type="match status" value="1"/>
</dbReference>
<dbReference type="SUPFAM" id="SSF53383">
    <property type="entry name" value="PLP-dependent transferases"/>
    <property type="match status" value="1"/>
</dbReference>
<accession>A0A7R8YQE5</accession>
<dbReference type="FunCoup" id="A0A7R8YQE5">
    <property type="interactions" value="11"/>
</dbReference>
<organism evidence="2 3">
    <name type="scientific">Hermetia illucens</name>
    <name type="common">Black soldier fly</name>
    <dbReference type="NCBI Taxonomy" id="343691"/>
    <lineage>
        <taxon>Eukaryota</taxon>
        <taxon>Metazoa</taxon>
        <taxon>Ecdysozoa</taxon>
        <taxon>Arthropoda</taxon>
        <taxon>Hexapoda</taxon>
        <taxon>Insecta</taxon>
        <taxon>Pterygota</taxon>
        <taxon>Neoptera</taxon>
        <taxon>Endopterygota</taxon>
        <taxon>Diptera</taxon>
        <taxon>Brachycera</taxon>
        <taxon>Stratiomyomorpha</taxon>
        <taxon>Stratiomyidae</taxon>
        <taxon>Hermetiinae</taxon>
        <taxon>Hermetia</taxon>
    </lineage>
</organism>